<dbReference type="AlphaFoldDB" id="A0A6M3IYN3"/>
<sequence length="71" mass="7816">MQDPDTDKAEIWHDLFLVWGNQGKAEDSFDETVANSPDLSFRLVEIVADVESTKIVMTSKGGAISSECLQV</sequence>
<reference evidence="1" key="1">
    <citation type="submission" date="2020-03" db="EMBL/GenBank/DDBJ databases">
        <title>The deep terrestrial virosphere.</title>
        <authorList>
            <person name="Holmfeldt K."/>
            <person name="Nilsson E."/>
            <person name="Simone D."/>
            <person name="Lopez-Fernandez M."/>
            <person name="Wu X."/>
            <person name="de Brujin I."/>
            <person name="Lundin D."/>
            <person name="Andersson A."/>
            <person name="Bertilsson S."/>
            <person name="Dopson M."/>
        </authorList>
    </citation>
    <scope>NUCLEOTIDE SEQUENCE</scope>
    <source>
        <strain evidence="1">MM415B00820</strain>
    </source>
</reference>
<accession>A0A6M3IYN3</accession>
<evidence type="ECO:0000313" key="1">
    <source>
        <dbReference type="EMBL" id="QJA62145.1"/>
    </source>
</evidence>
<organism evidence="1">
    <name type="scientific">viral metagenome</name>
    <dbReference type="NCBI Taxonomy" id="1070528"/>
    <lineage>
        <taxon>unclassified sequences</taxon>
        <taxon>metagenomes</taxon>
        <taxon>organismal metagenomes</taxon>
    </lineage>
</organism>
<name>A0A6M3IYN3_9ZZZZ</name>
<gene>
    <name evidence="1" type="ORF">MM415B00820_0007</name>
</gene>
<dbReference type="EMBL" id="MT141463">
    <property type="protein sequence ID" value="QJA62145.1"/>
    <property type="molecule type" value="Genomic_DNA"/>
</dbReference>
<proteinExistence type="predicted"/>
<protein>
    <submittedName>
        <fullName evidence="1">Uncharacterized protein</fullName>
    </submittedName>
</protein>